<keyword evidence="5 7" id="KW-0687">Ribonucleoprotein</keyword>
<evidence type="ECO:0000256" key="1">
    <source>
        <dbReference type="ARBA" id="ARBA00010605"/>
    </source>
</evidence>
<dbReference type="AlphaFoldDB" id="A0A1G2MZD5"/>
<dbReference type="SUPFAM" id="SSF55658">
    <property type="entry name" value="L9 N-domain-like"/>
    <property type="match status" value="1"/>
</dbReference>
<evidence type="ECO:0000256" key="3">
    <source>
        <dbReference type="ARBA" id="ARBA00022884"/>
    </source>
</evidence>
<protein>
    <recommendedName>
        <fullName evidence="6 7">Large ribosomal subunit protein bL9</fullName>
    </recommendedName>
</protein>
<dbReference type="GO" id="GO:0019843">
    <property type="term" value="F:rRNA binding"/>
    <property type="evidence" value="ECO:0007669"/>
    <property type="project" value="UniProtKB-UniRule"/>
</dbReference>
<dbReference type="InterPro" id="IPR009027">
    <property type="entry name" value="Ribosomal_bL9/RNase_H1_N"/>
</dbReference>
<dbReference type="InterPro" id="IPR036791">
    <property type="entry name" value="Ribosomal_bL9_C_sf"/>
</dbReference>
<dbReference type="Gene3D" id="3.10.430.100">
    <property type="entry name" value="Ribosomal protein L9, C-terminal domain"/>
    <property type="match status" value="1"/>
</dbReference>
<dbReference type="Pfam" id="PF01281">
    <property type="entry name" value="Ribosomal_L9_N"/>
    <property type="match status" value="1"/>
</dbReference>
<evidence type="ECO:0000256" key="4">
    <source>
        <dbReference type="ARBA" id="ARBA00022980"/>
    </source>
</evidence>
<dbReference type="Pfam" id="PF03948">
    <property type="entry name" value="Ribosomal_L9_C"/>
    <property type="match status" value="1"/>
</dbReference>
<evidence type="ECO:0000313" key="10">
    <source>
        <dbReference type="EMBL" id="OHA29247.1"/>
    </source>
</evidence>
<feature type="domain" description="Large ribosomal subunit protein bL9 C-terminal" evidence="9">
    <location>
        <begin position="69"/>
        <end position="135"/>
    </location>
</feature>
<dbReference type="GO" id="GO:0006412">
    <property type="term" value="P:translation"/>
    <property type="evidence" value="ECO:0007669"/>
    <property type="project" value="UniProtKB-UniRule"/>
</dbReference>
<name>A0A1G2MZD5_9BACT</name>
<evidence type="ECO:0000313" key="11">
    <source>
        <dbReference type="Proteomes" id="UP000178089"/>
    </source>
</evidence>
<comment type="caution">
    <text evidence="10">The sequence shown here is derived from an EMBL/GenBank/DDBJ whole genome shotgun (WGS) entry which is preliminary data.</text>
</comment>
<keyword evidence="3 7" id="KW-0694">RNA-binding</keyword>
<evidence type="ECO:0000256" key="6">
    <source>
        <dbReference type="ARBA" id="ARBA00035292"/>
    </source>
</evidence>
<dbReference type="InterPro" id="IPR036935">
    <property type="entry name" value="Ribosomal_bL9_N_sf"/>
</dbReference>
<sequence length="157" mass="17173">MKVILLKDVAKLGRKYDIKTVSDGHAINLLIPQGLAVTATPEAIKRNEVLRATTEVERKVQEELLFKNIEGLDGVTITIVGKANDKGHLFAGLHKEVIADEIQKQTRLQIDPSFIQLEHPLKTVGEHLVEVRGPSSVEGSGGAKGKLVKLKVVVEKM</sequence>
<proteinExistence type="inferred from homology"/>
<dbReference type="NCBIfam" id="TIGR00158">
    <property type="entry name" value="L9"/>
    <property type="match status" value="1"/>
</dbReference>
<feature type="domain" description="Ribosomal protein L9" evidence="8">
    <location>
        <begin position="1"/>
        <end position="45"/>
    </location>
</feature>
<evidence type="ECO:0000256" key="5">
    <source>
        <dbReference type="ARBA" id="ARBA00023274"/>
    </source>
</evidence>
<dbReference type="InterPro" id="IPR000244">
    <property type="entry name" value="Ribosomal_bL9"/>
</dbReference>
<dbReference type="SUPFAM" id="SSF55653">
    <property type="entry name" value="Ribosomal protein L9 C-domain"/>
    <property type="match status" value="1"/>
</dbReference>
<dbReference type="HAMAP" id="MF_00503">
    <property type="entry name" value="Ribosomal_bL9"/>
    <property type="match status" value="1"/>
</dbReference>
<dbReference type="PANTHER" id="PTHR21368">
    <property type="entry name" value="50S RIBOSOMAL PROTEIN L9"/>
    <property type="match status" value="1"/>
</dbReference>
<accession>A0A1G2MZD5</accession>
<keyword evidence="4 7" id="KW-0689">Ribosomal protein</keyword>
<reference evidence="10 11" key="1">
    <citation type="journal article" date="2016" name="Nat. Commun.">
        <title>Thousands of microbial genomes shed light on interconnected biogeochemical processes in an aquifer system.</title>
        <authorList>
            <person name="Anantharaman K."/>
            <person name="Brown C.T."/>
            <person name="Hug L.A."/>
            <person name="Sharon I."/>
            <person name="Castelle C.J."/>
            <person name="Probst A.J."/>
            <person name="Thomas B.C."/>
            <person name="Singh A."/>
            <person name="Wilkins M.J."/>
            <person name="Karaoz U."/>
            <person name="Brodie E.L."/>
            <person name="Williams K.H."/>
            <person name="Hubbard S.S."/>
            <person name="Banfield J.F."/>
        </authorList>
    </citation>
    <scope>NUCLEOTIDE SEQUENCE [LARGE SCALE GENOMIC DNA]</scope>
</reference>
<evidence type="ECO:0000259" key="9">
    <source>
        <dbReference type="Pfam" id="PF03948"/>
    </source>
</evidence>
<comment type="similarity">
    <text evidence="1 7">Belongs to the bacterial ribosomal protein bL9 family.</text>
</comment>
<dbReference type="Proteomes" id="UP000178089">
    <property type="component" value="Unassembled WGS sequence"/>
</dbReference>
<dbReference type="GO" id="GO:0003735">
    <property type="term" value="F:structural constituent of ribosome"/>
    <property type="evidence" value="ECO:0007669"/>
    <property type="project" value="InterPro"/>
</dbReference>
<dbReference type="InterPro" id="IPR020070">
    <property type="entry name" value="Ribosomal_bL9_N"/>
</dbReference>
<comment type="function">
    <text evidence="7">Binds to the 23S rRNA.</text>
</comment>
<evidence type="ECO:0000256" key="2">
    <source>
        <dbReference type="ARBA" id="ARBA00022730"/>
    </source>
</evidence>
<dbReference type="Gene3D" id="3.40.5.10">
    <property type="entry name" value="Ribosomal protein L9, N-terminal domain"/>
    <property type="match status" value="1"/>
</dbReference>
<dbReference type="EMBL" id="MHRT01000005">
    <property type="protein sequence ID" value="OHA29247.1"/>
    <property type="molecule type" value="Genomic_DNA"/>
</dbReference>
<gene>
    <name evidence="7" type="primary">rplI</name>
    <name evidence="10" type="ORF">A3F51_01380</name>
</gene>
<dbReference type="InterPro" id="IPR020594">
    <property type="entry name" value="Ribosomal_bL9_bac/chp"/>
</dbReference>
<keyword evidence="2 7" id="KW-0699">rRNA-binding</keyword>
<evidence type="ECO:0000259" key="8">
    <source>
        <dbReference type="Pfam" id="PF01281"/>
    </source>
</evidence>
<dbReference type="STRING" id="1802315.A3F51_01380"/>
<organism evidence="10 11">
    <name type="scientific">Candidatus Taylorbacteria bacterium RIFCSPHIGHO2_12_FULL_45_16</name>
    <dbReference type="NCBI Taxonomy" id="1802315"/>
    <lineage>
        <taxon>Bacteria</taxon>
        <taxon>Candidatus Tayloriibacteriota</taxon>
    </lineage>
</organism>
<dbReference type="InterPro" id="IPR020069">
    <property type="entry name" value="Ribosomal_bL9_C"/>
</dbReference>
<evidence type="ECO:0000256" key="7">
    <source>
        <dbReference type="HAMAP-Rule" id="MF_00503"/>
    </source>
</evidence>
<dbReference type="GO" id="GO:0005840">
    <property type="term" value="C:ribosome"/>
    <property type="evidence" value="ECO:0007669"/>
    <property type="project" value="UniProtKB-KW"/>
</dbReference>
<dbReference type="GO" id="GO:1990904">
    <property type="term" value="C:ribonucleoprotein complex"/>
    <property type="evidence" value="ECO:0007669"/>
    <property type="project" value="UniProtKB-KW"/>
</dbReference>